<feature type="domain" description="Dienelactone hydrolase" evidence="1">
    <location>
        <begin position="32"/>
        <end position="248"/>
    </location>
</feature>
<dbReference type="PANTHER" id="PTHR47668:SF1">
    <property type="entry name" value="DIENELACTONE HYDROLASE DOMAIN-CONTAINING PROTEIN-RELATED"/>
    <property type="match status" value="1"/>
</dbReference>
<reference evidence="2" key="1">
    <citation type="journal article" date="2018" name="J. Am. Chem. Soc.">
        <title>Biosynthesis of Heptacyclic Duclauxins Requires Extensive Redox Modifications of the Phenalenone Aromatic Polyketide.</title>
        <authorList>
            <person name="Gao S.S."/>
            <person name="Zhang T."/>
            <person name="Garcia-Borras M."/>
            <person name="Hung Y.S."/>
            <person name="Billingsley J.M."/>
            <person name="Houk K.N."/>
            <person name="Hu Y."/>
            <person name="Tang Y."/>
        </authorList>
    </citation>
    <scope>NUCLEOTIDE SEQUENCE</scope>
</reference>
<dbReference type="GO" id="GO:0016787">
    <property type="term" value="F:hydrolase activity"/>
    <property type="evidence" value="ECO:0007669"/>
    <property type="project" value="UniProtKB-KW"/>
</dbReference>
<reference evidence="2" key="2">
    <citation type="submission" date="2018-05" db="EMBL/GenBank/DDBJ databases">
        <authorList>
            <person name="Lanie J.A."/>
            <person name="Ng W.-L."/>
            <person name="Kazmierczak K.M."/>
            <person name="Andrzejewski T.M."/>
            <person name="Davidsen T.M."/>
            <person name="Wayne K.J."/>
            <person name="Tettelin H."/>
            <person name="Glass J.I."/>
            <person name="Rusch D."/>
            <person name="Podicherti R."/>
            <person name="Tsui H.-C.T."/>
            <person name="Winkler M.E."/>
        </authorList>
    </citation>
    <scope>NUCLEOTIDE SEQUENCE</scope>
</reference>
<organism evidence="2">
    <name type="scientific">Talaromyces stipitatus</name>
    <dbReference type="NCBI Taxonomy" id="28564"/>
    <lineage>
        <taxon>Eukaryota</taxon>
        <taxon>Fungi</taxon>
        <taxon>Dikarya</taxon>
        <taxon>Ascomycota</taxon>
        <taxon>Pezizomycotina</taxon>
        <taxon>Eurotiomycetes</taxon>
        <taxon>Eurotiomycetidae</taxon>
        <taxon>Eurotiales</taxon>
        <taxon>Trichocomaceae</taxon>
        <taxon>Talaromyces</taxon>
        <taxon>Talaromyces sect. Talaromyces</taxon>
    </lineage>
</organism>
<dbReference type="PANTHER" id="PTHR47668">
    <property type="entry name" value="DIENELACTONE HYDROLASE FAMILY PROTEIN (AFU_ORTHOLOGUE AFUA_6G01940)"/>
    <property type="match status" value="1"/>
</dbReference>
<keyword evidence="2" id="KW-0378">Hydrolase</keyword>
<dbReference type="SUPFAM" id="SSF53474">
    <property type="entry name" value="alpha/beta-Hydrolases"/>
    <property type="match status" value="1"/>
</dbReference>
<dbReference type="VEuPathDB" id="FungiDB:TSTA_083300"/>
<dbReference type="Pfam" id="PF01738">
    <property type="entry name" value="DLH"/>
    <property type="match status" value="1"/>
</dbReference>
<dbReference type="OMA" id="WFVNETE"/>
<dbReference type="EMBL" id="MH388780">
    <property type="protein sequence ID" value="AWS21680.1"/>
    <property type="molecule type" value="Genomic_DNA"/>
</dbReference>
<dbReference type="Gene3D" id="3.40.50.1820">
    <property type="entry name" value="alpha/beta hydrolase"/>
    <property type="match status" value="1"/>
</dbReference>
<protein>
    <submittedName>
        <fullName evidence="2">Putative dienelactone hydrolase</fullName>
    </submittedName>
</protein>
<evidence type="ECO:0000259" key="1">
    <source>
        <dbReference type="Pfam" id="PF01738"/>
    </source>
</evidence>
<dbReference type="AlphaFoldDB" id="A0A2U9K743"/>
<dbReference type="InterPro" id="IPR002925">
    <property type="entry name" value="Dienelactn_hydro"/>
</dbReference>
<evidence type="ECO:0000313" key="2">
    <source>
        <dbReference type="EMBL" id="AWS21680.1"/>
    </source>
</evidence>
<gene>
    <name evidence="2" type="primary">duxH</name>
</gene>
<accession>A0A2U9K743</accession>
<dbReference type="InterPro" id="IPR029058">
    <property type="entry name" value="AB_hydrolase_fold"/>
</dbReference>
<sequence>MALKISDKVSLTVIRDSYSPWGSEETIGDVKTYTTGRQDATIGVIDVYDVFGISNHTQQGADLVASTLDAVVIVPDLLKGTYAKPEWFPLDSDEKRAHFFGFLKGYAAPNKHVDPLLEFMKHVQSRFPTVTKWGSFGLCWGAKVVALTSMADTPFKVSAQAHPGMLDPADAKKITIPHLVMASKDEPSEAVANFKTVIEKNGSGGSLTTYMTMHHGWMGSKANLVEEETFVGYKQGYTQLIEFFKEYLV</sequence>
<name>A0A2U9K743_9EURO</name>
<proteinExistence type="predicted"/>